<dbReference type="EMBL" id="JARVKM010000103">
    <property type="protein sequence ID" value="KAK9770029.1"/>
    <property type="molecule type" value="Genomic_DNA"/>
</dbReference>
<evidence type="ECO:0000313" key="2">
    <source>
        <dbReference type="Proteomes" id="UP001465668"/>
    </source>
</evidence>
<dbReference type="Proteomes" id="UP001465668">
    <property type="component" value="Unassembled WGS sequence"/>
</dbReference>
<name>A0ABR2X8B3_9PEZI</name>
<evidence type="ECO:0000313" key="1">
    <source>
        <dbReference type="EMBL" id="KAK9770029.1"/>
    </source>
</evidence>
<comment type="caution">
    <text evidence="1">The sequence shown here is derived from an EMBL/GenBank/DDBJ whole genome shotgun (WGS) entry which is preliminary data.</text>
</comment>
<organism evidence="1 2">
    <name type="scientific">Seiridium cardinale</name>
    <dbReference type="NCBI Taxonomy" id="138064"/>
    <lineage>
        <taxon>Eukaryota</taxon>
        <taxon>Fungi</taxon>
        <taxon>Dikarya</taxon>
        <taxon>Ascomycota</taxon>
        <taxon>Pezizomycotina</taxon>
        <taxon>Sordariomycetes</taxon>
        <taxon>Xylariomycetidae</taxon>
        <taxon>Amphisphaeriales</taxon>
        <taxon>Sporocadaceae</taxon>
        <taxon>Seiridium</taxon>
    </lineage>
</organism>
<proteinExistence type="predicted"/>
<gene>
    <name evidence="1" type="ORF">SCAR479_13288</name>
</gene>
<sequence length="174" mass="20080">MRDFDALSRFTIFLALVRNDFDTVPTDDECELLSEVGIYLYDAVAFYRHCSKGETNNTFAYVPPDMRIDSFLVTCEMLWALDAYYVRRPKDLILINFVPIVGGPVYIMMHRDRFVEQGCTIGRPETDDIIELARRKFKLWNRVDVAAPPPQNEKICLIEGPGVERYQVSLAGWS</sequence>
<keyword evidence="2" id="KW-1185">Reference proteome</keyword>
<accession>A0ABR2X8B3</accession>
<protein>
    <submittedName>
        <fullName evidence="1">BcABA3</fullName>
    </submittedName>
</protein>
<reference evidence="1 2" key="1">
    <citation type="submission" date="2024-02" db="EMBL/GenBank/DDBJ databases">
        <title>First draft genome assembly of two strains of Seiridium cardinale.</title>
        <authorList>
            <person name="Emiliani G."/>
            <person name="Scali E."/>
        </authorList>
    </citation>
    <scope>NUCLEOTIDE SEQUENCE [LARGE SCALE GENOMIC DNA]</scope>
    <source>
        <strain evidence="1 2">BM-138-000479</strain>
    </source>
</reference>